<accession>A0AAF0CGA2</accession>
<keyword evidence="3" id="KW-1185">Reference proteome</keyword>
<dbReference type="EMBL" id="CP118166">
    <property type="protein sequence ID" value="WDI32129.1"/>
    <property type="molecule type" value="Genomic_DNA"/>
</dbReference>
<dbReference type="Pfam" id="PF13801">
    <property type="entry name" value="Metal_resist"/>
    <property type="match status" value="1"/>
</dbReference>
<dbReference type="KEGG" id="hfl:PUV54_02850"/>
<proteinExistence type="predicted"/>
<dbReference type="AlphaFoldDB" id="A0AAF0CGA2"/>
<evidence type="ECO:0000313" key="2">
    <source>
        <dbReference type="EMBL" id="WDI32129.1"/>
    </source>
</evidence>
<sequence length="173" mass="19793">MGRGLMILLAASIGLNIFAAGHFTGRLLTDRPSPPPVFDGGGRNGLHDPFRVMRYAEELSPELRDRFRAEIEEQLPVLREEHGRMRGLRRELGVLMTADEWDGEAIAAKLEEIRIAQDRQRDAFNQAFMSAFETLPAAERKLLIETANKRRSERRKKRRERRRDGPPPPPPSE</sequence>
<evidence type="ECO:0000256" key="1">
    <source>
        <dbReference type="SAM" id="MobiDB-lite"/>
    </source>
</evidence>
<name>A0AAF0CGA2_9PROT</name>
<feature type="region of interest" description="Disordered" evidence="1">
    <location>
        <begin position="143"/>
        <end position="173"/>
    </location>
</feature>
<feature type="compositionally biased region" description="Basic residues" evidence="1">
    <location>
        <begin position="151"/>
        <end position="161"/>
    </location>
</feature>
<gene>
    <name evidence="2" type="ORF">PUV54_02850</name>
</gene>
<dbReference type="InterPro" id="IPR025961">
    <property type="entry name" value="Metal_resist"/>
</dbReference>
<dbReference type="Proteomes" id="UP001214043">
    <property type="component" value="Chromosome"/>
</dbReference>
<reference evidence="2" key="1">
    <citation type="submission" date="2023-02" db="EMBL/GenBank/DDBJ databases">
        <title>Genome sequence of Hyphococcus flavus.</title>
        <authorList>
            <person name="Rong J.-C."/>
            <person name="Zhao Q."/>
            <person name="Yi M."/>
            <person name="Wu J.-Y."/>
        </authorList>
    </citation>
    <scope>NUCLEOTIDE SEQUENCE</scope>
    <source>
        <strain evidence="2">MCCC 1K03223</strain>
    </source>
</reference>
<protein>
    <submittedName>
        <fullName evidence="2">Periplasmic heavy metal sensor</fullName>
    </submittedName>
</protein>
<dbReference type="RefSeq" id="WP_274494020.1">
    <property type="nucleotide sequence ID" value="NZ_CP118166.1"/>
</dbReference>
<evidence type="ECO:0000313" key="3">
    <source>
        <dbReference type="Proteomes" id="UP001214043"/>
    </source>
</evidence>
<organism evidence="2 3">
    <name type="scientific">Hyphococcus flavus</name>
    <dbReference type="NCBI Taxonomy" id="1866326"/>
    <lineage>
        <taxon>Bacteria</taxon>
        <taxon>Pseudomonadati</taxon>
        <taxon>Pseudomonadota</taxon>
        <taxon>Alphaproteobacteria</taxon>
        <taxon>Parvularculales</taxon>
        <taxon>Parvularculaceae</taxon>
        <taxon>Hyphococcus</taxon>
    </lineage>
</organism>